<name>A0A6I4T673_9SPHN</name>
<reference evidence="16 17" key="1">
    <citation type="submission" date="2019-12" db="EMBL/GenBank/DDBJ databases">
        <title>Genomic-based taxomic classification of the family Erythrobacteraceae.</title>
        <authorList>
            <person name="Xu L."/>
        </authorList>
    </citation>
    <scope>NUCLEOTIDE SEQUENCE [LARGE SCALE GENOMIC DNA]</scope>
    <source>
        <strain evidence="16 17">LMG 29518</strain>
    </source>
</reference>
<comment type="similarity">
    <text evidence="11 12">Belongs to the TonB-dependent receptor family.</text>
</comment>
<evidence type="ECO:0000256" key="12">
    <source>
        <dbReference type="RuleBase" id="RU003357"/>
    </source>
</evidence>
<dbReference type="SUPFAM" id="SSF56935">
    <property type="entry name" value="Porins"/>
    <property type="match status" value="1"/>
</dbReference>
<dbReference type="Gene3D" id="2.40.170.20">
    <property type="entry name" value="TonB-dependent receptor, beta-barrel domain"/>
    <property type="match status" value="2"/>
</dbReference>
<keyword evidence="7" id="KW-0406">Ion transport</keyword>
<protein>
    <submittedName>
        <fullName evidence="16">TonB-dependent receptor</fullName>
    </submittedName>
</protein>
<dbReference type="GO" id="GO:0006826">
    <property type="term" value="P:iron ion transport"/>
    <property type="evidence" value="ECO:0007669"/>
    <property type="project" value="UniProtKB-KW"/>
</dbReference>
<dbReference type="Pfam" id="PF07715">
    <property type="entry name" value="Plug"/>
    <property type="match status" value="1"/>
</dbReference>
<evidence type="ECO:0000256" key="1">
    <source>
        <dbReference type="ARBA" id="ARBA00004571"/>
    </source>
</evidence>
<proteinExistence type="inferred from homology"/>
<dbReference type="InterPro" id="IPR039426">
    <property type="entry name" value="TonB-dep_rcpt-like"/>
</dbReference>
<feature type="domain" description="TonB-dependent receptor-like beta-barrel" evidence="14">
    <location>
        <begin position="288"/>
        <end position="797"/>
    </location>
</feature>
<evidence type="ECO:0000256" key="2">
    <source>
        <dbReference type="ARBA" id="ARBA00022448"/>
    </source>
</evidence>
<dbReference type="RefSeq" id="WP_160736855.1">
    <property type="nucleotide sequence ID" value="NZ_WTYT01000005.1"/>
</dbReference>
<sequence length="834" mass="90448">MMKLQLPVRASWSTLALLAFAGSGTVYAQDSQSPAQADQSGPVQSQGNASVGIADIVVTAQRIEETAQRAPIAIDVVDADELVRQAVTRPEDLAKSVPALSATNSGGPYSVFFVRGVGNSSLNAYSDPAIAFNYDGVYVGRPSSTSGVFYDLQRVEVLKGPQGTLYGRNATAGAINVIPNRPALGELGAGVVASYGNYDAINAQGYVNLPVGETSAFRVSGTMAKHDAWLNDGTGDQDEWGVRGQFLTEISPAIDVRIGADYSHQGGVGSYSTYLGNVTPTFGPTGFAGYQLNSTGFDPDNGILSPQSREYLASLFAPQAGRAGQVTEGMPYNDNSYWGINAELNADIGDGTLTVIPAYRKAKLDNLFTSGMSGAGTQEEDEQTSLEVRYAGNIGDRLDYILGGFLFRENIETSTYFSQFTIVPYQDFKTNTDSEAIFGKLTYEVAPGLELTAAGRYTWDSKSFDGQADVLALFCGNPGNQPPNACPDLPFIPLRDNAQDVRDFYADLGVPITPVPLFALPPQAGGSQTAPFLLDVPPLVIDESLDNKKFTYRLAAEYEFSPRNMVYASFETGYRSGGFAFARGLETYRPETLDAWTLGTKNRFLDNRLQVNVEGFYWKYKDQQFSQFGYDLGTPPTTVFLTRNIGQATIYGFDADVQALLSDFTTIGGQVQYLKSEYDSFNYFLPNQGLPPVTSCDYAPTTQSVNGSEIAVFAVDCSGKPALNSPKWSINMFVEQVVPVGDYRIKLHADGRYRSAAEIDANFSQFFKADEAFVANAAITFGPEDEAWFATAFVNNLTDERRLASTSLISSVNVQIGNYEPPRTYGLRLGYRFP</sequence>
<keyword evidence="13" id="KW-0732">Signal</keyword>
<keyword evidence="2 11" id="KW-0813">Transport</keyword>
<comment type="subcellular location">
    <subcellularLocation>
        <location evidence="1 11">Cell outer membrane</location>
        <topology evidence="1 11">Multi-pass membrane protein</topology>
    </subcellularLocation>
</comment>
<keyword evidence="16" id="KW-0675">Receptor</keyword>
<feature type="chain" id="PRO_5026150821" evidence="13">
    <location>
        <begin position="29"/>
        <end position="834"/>
    </location>
</feature>
<evidence type="ECO:0000256" key="13">
    <source>
        <dbReference type="SAM" id="SignalP"/>
    </source>
</evidence>
<dbReference type="InterPro" id="IPR036942">
    <property type="entry name" value="Beta-barrel_TonB_sf"/>
</dbReference>
<dbReference type="AlphaFoldDB" id="A0A6I4T673"/>
<evidence type="ECO:0000256" key="6">
    <source>
        <dbReference type="ARBA" id="ARBA00023004"/>
    </source>
</evidence>
<dbReference type="PROSITE" id="PS52016">
    <property type="entry name" value="TONB_DEPENDENT_REC_3"/>
    <property type="match status" value="1"/>
</dbReference>
<feature type="domain" description="TonB-dependent receptor plug" evidence="15">
    <location>
        <begin position="67"/>
        <end position="174"/>
    </location>
</feature>
<keyword evidence="9 11" id="KW-0472">Membrane</keyword>
<dbReference type="InterPro" id="IPR012910">
    <property type="entry name" value="Plug_dom"/>
</dbReference>
<keyword evidence="5 11" id="KW-0812">Transmembrane</keyword>
<dbReference type="OrthoDB" id="7192131at2"/>
<comment type="caution">
    <text evidence="16">The sequence shown here is derived from an EMBL/GenBank/DDBJ whole genome shotgun (WGS) entry which is preliminary data.</text>
</comment>
<dbReference type="PANTHER" id="PTHR32552">
    <property type="entry name" value="FERRICHROME IRON RECEPTOR-RELATED"/>
    <property type="match status" value="1"/>
</dbReference>
<evidence type="ECO:0000313" key="16">
    <source>
        <dbReference type="EMBL" id="MXO66406.1"/>
    </source>
</evidence>
<feature type="signal peptide" evidence="13">
    <location>
        <begin position="1"/>
        <end position="28"/>
    </location>
</feature>
<dbReference type="GO" id="GO:0009279">
    <property type="term" value="C:cell outer membrane"/>
    <property type="evidence" value="ECO:0007669"/>
    <property type="project" value="UniProtKB-SubCell"/>
</dbReference>
<evidence type="ECO:0000259" key="14">
    <source>
        <dbReference type="Pfam" id="PF00593"/>
    </source>
</evidence>
<gene>
    <name evidence="16" type="ORF">GRI91_11610</name>
</gene>
<keyword evidence="6" id="KW-0408">Iron</keyword>
<evidence type="ECO:0000256" key="4">
    <source>
        <dbReference type="ARBA" id="ARBA00022496"/>
    </source>
</evidence>
<dbReference type="Pfam" id="PF00593">
    <property type="entry name" value="TonB_dep_Rec_b-barrel"/>
    <property type="match status" value="1"/>
</dbReference>
<evidence type="ECO:0000256" key="5">
    <source>
        <dbReference type="ARBA" id="ARBA00022692"/>
    </source>
</evidence>
<keyword evidence="3 11" id="KW-1134">Transmembrane beta strand</keyword>
<evidence type="ECO:0000256" key="9">
    <source>
        <dbReference type="ARBA" id="ARBA00023136"/>
    </source>
</evidence>
<keyword evidence="17" id="KW-1185">Reference proteome</keyword>
<keyword evidence="4" id="KW-0410">Iron transport</keyword>
<organism evidence="16 17">
    <name type="scientific">Altericroceibacterium endophyticum</name>
    <dbReference type="NCBI Taxonomy" id="1808508"/>
    <lineage>
        <taxon>Bacteria</taxon>
        <taxon>Pseudomonadati</taxon>
        <taxon>Pseudomonadota</taxon>
        <taxon>Alphaproteobacteria</taxon>
        <taxon>Sphingomonadales</taxon>
        <taxon>Erythrobacteraceae</taxon>
        <taxon>Altericroceibacterium</taxon>
    </lineage>
</organism>
<dbReference type="EMBL" id="WTYT01000005">
    <property type="protein sequence ID" value="MXO66406.1"/>
    <property type="molecule type" value="Genomic_DNA"/>
</dbReference>
<evidence type="ECO:0000256" key="7">
    <source>
        <dbReference type="ARBA" id="ARBA00023065"/>
    </source>
</evidence>
<evidence type="ECO:0000256" key="3">
    <source>
        <dbReference type="ARBA" id="ARBA00022452"/>
    </source>
</evidence>
<dbReference type="InterPro" id="IPR000531">
    <property type="entry name" value="Beta-barrel_TonB"/>
</dbReference>
<dbReference type="Proteomes" id="UP000438476">
    <property type="component" value="Unassembled WGS sequence"/>
</dbReference>
<evidence type="ECO:0000259" key="15">
    <source>
        <dbReference type="Pfam" id="PF07715"/>
    </source>
</evidence>
<evidence type="ECO:0000256" key="11">
    <source>
        <dbReference type="PROSITE-ProRule" id="PRU01360"/>
    </source>
</evidence>
<evidence type="ECO:0000313" key="17">
    <source>
        <dbReference type="Proteomes" id="UP000438476"/>
    </source>
</evidence>
<dbReference type="PANTHER" id="PTHR32552:SF81">
    <property type="entry name" value="TONB-DEPENDENT OUTER MEMBRANE RECEPTOR"/>
    <property type="match status" value="1"/>
</dbReference>
<keyword evidence="8 12" id="KW-0798">TonB box</keyword>
<evidence type="ECO:0000256" key="8">
    <source>
        <dbReference type="ARBA" id="ARBA00023077"/>
    </source>
</evidence>
<accession>A0A6I4T673</accession>
<keyword evidence="10 11" id="KW-0998">Cell outer membrane</keyword>
<evidence type="ECO:0000256" key="10">
    <source>
        <dbReference type="ARBA" id="ARBA00023237"/>
    </source>
</evidence>